<dbReference type="OrthoDB" id="3973258at2759"/>
<dbReference type="AlphaFoldDB" id="A0A1B7T9A8"/>
<keyword evidence="3" id="KW-1185">Reference proteome</keyword>
<evidence type="ECO:0000313" key="3">
    <source>
        <dbReference type="Proteomes" id="UP000092321"/>
    </source>
</evidence>
<dbReference type="EMBL" id="LXPE01000143">
    <property type="protein sequence ID" value="OBA25326.1"/>
    <property type="molecule type" value="Genomic_DNA"/>
</dbReference>
<proteinExistence type="predicted"/>
<reference evidence="3" key="1">
    <citation type="journal article" date="2016" name="Proc. Natl. Acad. Sci. U.S.A.">
        <title>Comparative genomics of biotechnologically important yeasts.</title>
        <authorList>
            <person name="Riley R."/>
            <person name="Haridas S."/>
            <person name="Wolfe K.H."/>
            <person name="Lopes M.R."/>
            <person name="Hittinger C.T."/>
            <person name="Goeker M."/>
            <person name="Salamov A.A."/>
            <person name="Wisecaver J.H."/>
            <person name="Long T.M."/>
            <person name="Calvey C.H."/>
            <person name="Aerts A.L."/>
            <person name="Barry K.W."/>
            <person name="Choi C."/>
            <person name="Clum A."/>
            <person name="Coughlan A.Y."/>
            <person name="Deshpande S."/>
            <person name="Douglass A.P."/>
            <person name="Hanson S.J."/>
            <person name="Klenk H.-P."/>
            <person name="LaButti K.M."/>
            <person name="Lapidus A."/>
            <person name="Lindquist E.A."/>
            <person name="Lipzen A.M."/>
            <person name="Meier-Kolthoff J.P."/>
            <person name="Ohm R.A."/>
            <person name="Otillar R.P."/>
            <person name="Pangilinan J.L."/>
            <person name="Peng Y."/>
            <person name="Rokas A."/>
            <person name="Rosa C.A."/>
            <person name="Scheuner C."/>
            <person name="Sibirny A.A."/>
            <person name="Slot J.C."/>
            <person name="Stielow J.B."/>
            <person name="Sun H."/>
            <person name="Kurtzman C.P."/>
            <person name="Blackwell M."/>
            <person name="Grigoriev I.V."/>
            <person name="Jeffries T.W."/>
        </authorList>
    </citation>
    <scope>NUCLEOTIDE SEQUENCE [LARGE SCALE GENOMIC DNA]</scope>
    <source>
        <strain evidence="3">NRRL Y-1626</strain>
    </source>
</reference>
<accession>A0A1B7T9A8</accession>
<organism evidence="2 3">
    <name type="scientific">Hanseniaspora valbyensis NRRL Y-1626</name>
    <dbReference type="NCBI Taxonomy" id="766949"/>
    <lineage>
        <taxon>Eukaryota</taxon>
        <taxon>Fungi</taxon>
        <taxon>Dikarya</taxon>
        <taxon>Ascomycota</taxon>
        <taxon>Saccharomycotina</taxon>
        <taxon>Saccharomycetes</taxon>
        <taxon>Saccharomycodales</taxon>
        <taxon>Saccharomycodaceae</taxon>
        <taxon>Hanseniaspora</taxon>
    </lineage>
</organism>
<feature type="region of interest" description="Disordered" evidence="1">
    <location>
        <begin position="63"/>
        <end position="90"/>
    </location>
</feature>
<feature type="compositionally biased region" description="Polar residues" evidence="1">
    <location>
        <begin position="69"/>
        <end position="78"/>
    </location>
</feature>
<evidence type="ECO:0000256" key="1">
    <source>
        <dbReference type="SAM" id="MobiDB-lite"/>
    </source>
</evidence>
<gene>
    <name evidence="2" type="ORF">HANVADRAFT_53986</name>
</gene>
<evidence type="ECO:0000313" key="2">
    <source>
        <dbReference type="EMBL" id="OBA25326.1"/>
    </source>
</evidence>
<name>A0A1B7T9A8_9ASCO</name>
<protein>
    <submittedName>
        <fullName evidence="2">Uncharacterized protein</fullName>
    </submittedName>
</protein>
<comment type="caution">
    <text evidence="2">The sequence shown here is derived from an EMBL/GenBank/DDBJ whole genome shotgun (WGS) entry which is preliminary data.</text>
</comment>
<dbReference type="Proteomes" id="UP000092321">
    <property type="component" value="Unassembled WGS sequence"/>
</dbReference>
<sequence length="266" mass="30448">MSTLHLYSNDSNFSDVNQNYINTNSLYNNESITEFDYDEIPTSLNYQQPLTSPALNAFPPFERPDDSCDSNSIQQQFHNTNNDKSKNNNIITPKSILKPKPHLNYIVTSSTSDDNLKDAVIFGTQINMINAIKIRQDNLRTNALGDGYEEEEFNIGNASLPALPLPCNVYETITIRINTDIKRDYIRRKCIDDNGGYYYDYNSDEEYDDDYEDNCSSSNNNDKEEYAVIKAQLIGLSALQEVEESGYQNTPFNKKNNGIRKTVRFE</sequence>